<name>A0A7H1E0G3_9FLAO</name>
<sequence>MEKGFSFTNYGSHNLYEIAHDGHNYAVNLQGKVMTTNESRTSELLVDIAVPNDEKSAEKWLSEFYGIIPKKAHAF</sequence>
<dbReference type="KEGG" id="cmaq:H0S70_07245"/>
<dbReference type="AlphaFoldDB" id="A0A7H1E0G3"/>
<protein>
    <submittedName>
        <fullName evidence="1">Uncharacterized protein</fullName>
    </submittedName>
</protein>
<evidence type="ECO:0000313" key="2">
    <source>
        <dbReference type="Proteomes" id="UP000516438"/>
    </source>
</evidence>
<reference evidence="1 2" key="1">
    <citation type="submission" date="2020-07" db="EMBL/GenBank/DDBJ databases">
        <title>Complete genome and description of Chryseobacterium manosquense strain Marseille-Q2069 sp. nov.</title>
        <authorList>
            <person name="Boxberger M."/>
        </authorList>
    </citation>
    <scope>NUCLEOTIDE SEQUENCE [LARGE SCALE GENOMIC DNA]</scope>
    <source>
        <strain evidence="1 2">Marseille-Q2069</strain>
    </source>
</reference>
<dbReference type="EMBL" id="CP060203">
    <property type="protein sequence ID" value="QNS42721.1"/>
    <property type="molecule type" value="Genomic_DNA"/>
</dbReference>
<evidence type="ECO:0000313" key="1">
    <source>
        <dbReference type="EMBL" id="QNS42721.1"/>
    </source>
</evidence>
<proteinExistence type="predicted"/>
<gene>
    <name evidence="1" type="ORF">H0S70_07245</name>
</gene>
<dbReference type="Proteomes" id="UP000516438">
    <property type="component" value="Chromosome"/>
</dbReference>
<accession>A0A7H1E0G3</accession>
<organism evidence="1 2">
    <name type="scientific">Chryseobacterium manosquense</name>
    <dbReference type="NCBI Taxonomy" id="2754694"/>
    <lineage>
        <taxon>Bacteria</taxon>
        <taxon>Pseudomonadati</taxon>
        <taxon>Bacteroidota</taxon>
        <taxon>Flavobacteriia</taxon>
        <taxon>Flavobacteriales</taxon>
        <taxon>Weeksellaceae</taxon>
        <taxon>Chryseobacterium group</taxon>
        <taxon>Chryseobacterium</taxon>
    </lineage>
</organism>
<keyword evidence="2" id="KW-1185">Reference proteome</keyword>